<dbReference type="CDD" id="cd03404">
    <property type="entry name" value="SPFH_HflK"/>
    <property type="match status" value="1"/>
</dbReference>
<keyword evidence="3 6" id="KW-0812">Transmembrane</keyword>
<evidence type="ECO:0000313" key="10">
    <source>
        <dbReference type="EMBL" id="KGI77353.1"/>
    </source>
</evidence>
<dbReference type="EMBL" id="JACHET010000001">
    <property type="protein sequence ID" value="MBB6182730.1"/>
    <property type="molecule type" value="Genomic_DNA"/>
</dbReference>
<keyword evidence="7" id="KW-0175">Coiled coil</keyword>
<feature type="region of interest" description="Disordered" evidence="8">
    <location>
        <begin position="335"/>
        <end position="360"/>
    </location>
</feature>
<keyword evidence="5 6" id="KW-0472">Membrane</keyword>
<evidence type="ECO:0000313" key="12">
    <source>
        <dbReference type="Proteomes" id="UP000029708"/>
    </source>
</evidence>
<dbReference type="GO" id="GO:0016020">
    <property type="term" value="C:membrane"/>
    <property type="evidence" value="ECO:0007669"/>
    <property type="project" value="UniProtKB-SubCell"/>
</dbReference>
<dbReference type="GO" id="GO:0008233">
    <property type="term" value="F:peptidase activity"/>
    <property type="evidence" value="ECO:0007669"/>
    <property type="project" value="UniProtKB-KW"/>
</dbReference>
<dbReference type="AlphaFoldDB" id="A0A099CTP6"/>
<feature type="compositionally biased region" description="Polar residues" evidence="8">
    <location>
        <begin position="335"/>
        <end position="354"/>
    </location>
</feature>
<feature type="coiled-coil region" evidence="7">
    <location>
        <begin position="219"/>
        <end position="246"/>
    </location>
</feature>
<dbReference type="EMBL" id="JROI01000012">
    <property type="protein sequence ID" value="KGI77353.1"/>
    <property type="molecule type" value="Genomic_DNA"/>
</dbReference>
<feature type="transmembrane region" description="Helical" evidence="6">
    <location>
        <begin position="44"/>
        <end position="65"/>
    </location>
</feature>
<comment type="similarity">
    <text evidence="2 6">Belongs to the band 7/mec-2 family. HflK subfamily.</text>
</comment>
<feature type="domain" description="Band 7" evidence="9">
    <location>
        <begin position="66"/>
        <end position="227"/>
    </location>
</feature>
<dbReference type="HOGENOM" id="CLU_039173_1_0_6"/>
<dbReference type="InterPro" id="IPR001107">
    <property type="entry name" value="Band_7"/>
</dbReference>
<evidence type="ECO:0000259" key="9">
    <source>
        <dbReference type="SMART" id="SM00244"/>
    </source>
</evidence>
<dbReference type="InterPro" id="IPR050710">
    <property type="entry name" value="Band7/mec-2_domain"/>
</dbReference>
<evidence type="ECO:0000313" key="13">
    <source>
        <dbReference type="Proteomes" id="UP000560000"/>
    </source>
</evidence>
<evidence type="ECO:0000256" key="6">
    <source>
        <dbReference type="RuleBase" id="RU364113"/>
    </source>
</evidence>
<dbReference type="NCBIfam" id="TIGR01933">
    <property type="entry name" value="hflK"/>
    <property type="match status" value="1"/>
</dbReference>
<accession>A0A099CTP6</accession>
<dbReference type="PANTHER" id="PTHR43327">
    <property type="entry name" value="STOMATIN-LIKE PROTEIN 2, MITOCHONDRIAL"/>
    <property type="match status" value="1"/>
</dbReference>
<dbReference type="Gene3D" id="3.30.479.30">
    <property type="entry name" value="Band 7 domain"/>
    <property type="match status" value="1"/>
</dbReference>
<dbReference type="SMART" id="SM00244">
    <property type="entry name" value="PHB"/>
    <property type="match status" value="1"/>
</dbReference>
<dbReference type="Pfam" id="PF01145">
    <property type="entry name" value="Band_7"/>
    <property type="match status" value="1"/>
</dbReference>
<name>A0A099CTP6_9GAMM</name>
<dbReference type="Proteomes" id="UP000560000">
    <property type="component" value="Unassembled WGS sequence"/>
</dbReference>
<dbReference type="OrthoDB" id="9779595at2"/>
<evidence type="ECO:0000256" key="3">
    <source>
        <dbReference type="ARBA" id="ARBA00022692"/>
    </source>
</evidence>
<keyword evidence="12" id="KW-1185">Reference proteome</keyword>
<comment type="subcellular location">
    <subcellularLocation>
        <location evidence="1">Membrane</location>
        <topology evidence="1">Single-pass membrane protein</topology>
    </subcellularLocation>
</comment>
<comment type="subunit">
    <text evidence="6">HflC and HflK may interact to form a multimeric complex.</text>
</comment>
<dbReference type="GO" id="GO:0006508">
    <property type="term" value="P:proteolysis"/>
    <property type="evidence" value="ECO:0007669"/>
    <property type="project" value="UniProtKB-KW"/>
</dbReference>
<reference evidence="10 12" key="1">
    <citation type="submission" date="2014-09" db="EMBL/GenBank/DDBJ databases">
        <title>Xanthomonadaceae 3.5X direct submission.</title>
        <authorList>
            <person name="Fang T."/>
            <person name="Wang H."/>
        </authorList>
    </citation>
    <scope>NUCLEOTIDE SEQUENCE [LARGE SCALE GENOMIC DNA]</scope>
    <source>
        <strain evidence="10 12">3.5X</strain>
    </source>
</reference>
<comment type="caution">
    <text evidence="10">The sequence shown here is derived from an EMBL/GenBank/DDBJ whole genome shotgun (WGS) entry which is preliminary data.</text>
</comment>
<dbReference type="InterPro" id="IPR020980">
    <property type="entry name" value="Membrane_HflK_N"/>
</dbReference>
<evidence type="ECO:0000313" key="11">
    <source>
        <dbReference type="EMBL" id="MBB6182730.1"/>
    </source>
</evidence>
<gene>
    <name evidence="11" type="ORF">HNQ86_000075</name>
    <name evidence="10" type="ORF">LF63_0110765</name>
</gene>
<dbReference type="Proteomes" id="UP000029708">
    <property type="component" value="Unassembled WGS sequence"/>
</dbReference>
<reference evidence="11 13" key="2">
    <citation type="submission" date="2020-08" db="EMBL/GenBank/DDBJ databases">
        <title>Genomic Encyclopedia of Type Strains, Phase IV (KMG-IV): sequencing the most valuable type-strain genomes for metagenomic binning, comparative biology and taxonomic classification.</title>
        <authorList>
            <person name="Goeker M."/>
        </authorList>
    </citation>
    <scope>NUCLEOTIDE SEQUENCE [LARGE SCALE GENOMIC DNA]</scope>
    <source>
        <strain evidence="11 13">DSM 107085</strain>
    </source>
</reference>
<proteinExistence type="inferred from homology"/>
<evidence type="ECO:0000256" key="1">
    <source>
        <dbReference type="ARBA" id="ARBA00004167"/>
    </source>
</evidence>
<dbReference type="RefSeq" id="WP_043101690.1">
    <property type="nucleotide sequence ID" value="NZ_JACHET010000001.1"/>
</dbReference>
<keyword evidence="11" id="KW-0645">Protease</keyword>
<dbReference type="InterPro" id="IPR036013">
    <property type="entry name" value="Band_7/SPFH_dom_sf"/>
</dbReference>
<dbReference type="SUPFAM" id="SSF117892">
    <property type="entry name" value="Band 7/SPFH domain"/>
    <property type="match status" value="1"/>
</dbReference>
<feature type="compositionally biased region" description="Gly residues" evidence="8">
    <location>
        <begin position="18"/>
        <end position="27"/>
    </location>
</feature>
<evidence type="ECO:0000256" key="4">
    <source>
        <dbReference type="ARBA" id="ARBA00022989"/>
    </source>
</evidence>
<dbReference type="Pfam" id="PF12221">
    <property type="entry name" value="HflK_N"/>
    <property type="match status" value="1"/>
</dbReference>
<dbReference type="STRING" id="1543381.LF63_0110765"/>
<evidence type="ECO:0000256" key="2">
    <source>
        <dbReference type="ARBA" id="ARBA00006971"/>
    </source>
</evidence>
<keyword evidence="11" id="KW-0378">Hydrolase</keyword>
<protein>
    <recommendedName>
        <fullName evidence="6">Protein HflK</fullName>
    </recommendedName>
</protein>
<evidence type="ECO:0000256" key="8">
    <source>
        <dbReference type="SAM" id="MobiDB-lite"/>
    </source>
</evidence>
<evidence type="ECO:0000256" key="7">
    <source>
        <dbReference type="SAM" id="Coils"/>
    </source>
</evidence>
<feature type="region of interest" description="Disordered" evidence="8">
    <location>
        <begin position="1"/>
        <end position="27"/>
    </location>
</feature>
<sequence length="360" mass="39057">MAWNEPGGGKRDPWGRNNGSGGGGGKGPDFEQFIKHLRARFGRFGRGGGGLVTIIAALLLAWVVLSSYTVIDARQVGVVLRFGQYSRMLPPGFHLKLPSPIEQVSKVFTTQVRSVSDKATMLTNDENIVSVDFNVQYQVSDARKFLFSMTDPDETLREAAEAAVRSVVGNNNMDTLLSGQGAELVAKTREALQQTLDGYQCGIVVTEVSFQNVSPPDQVRDAFDDVNKAREDKQRIENEAQAYASQVIPVARGEVARIAAEAAGYKAERIARATGDTERFKLLLAQYKAAPQVTRERLWLETMETVLANNPKVIDGSNGRNMIYLPVDKLFGAPTDSSSQPSNVIKGATMQSGAATGGDQ</sequence>
<evidence type="ECO:0000256" key="5">
    <source>
        <dbReference type="ARBA" id="ARBA00023136"/>
    </source>
</evidence>
<dbReference type="PANTHER" id="PTHR43327:SF2">
    <property type="entry name" value="MODULATOR OF FTSH PROTEASE HFLK"/>
    <property type="match status" value="1"/>
</dbReference>
<organism evidence="10 12">
    <name type="scientific">Oleiagrimonas soli</name>
    <dbReference type="NCBI Taxonomy" id="1543381"/>
    <lineage>
        <taxon>Bacteria</taxon>
        <taxon>Pseudomonadati</taxon>
        <taxon>Pseudomonadota</taxon>
        <taxon>Gammaproteobacteria</taxon>
        <taxon>Lysobacterales</taxon>
        <taxon>Rhodanobacteraceae</taxon>
        <taxon>Oleiagrimonas</taxon>
    </lineage>
</organism>
<keyword evidence="4 6" id="KW-1133">Transmembrane helix</keyword>
<dbReference type="InterPro" id="IPR010201">
    <property type="entry name" value="HflK"/>
</dbReference>
<comment type="function">
    <text evidence="6">HflC and HflK could encode or regulate a protease.</text>
</comment>